<reference evidence="2 3" key="1">
    <citation type="submission" date="2024-06" db="EMBL/GenBank/DDBJ databases">
        <title>Sorghum-associated microbial communities from plants grown in Nebraska, USA.</title>
        <authorList>
            <person name="Schachtman D."/>
        </authorList>
    </citation>
    <scope>NUCLEOTIDE SEQUENCE [LARGE SCALE GENOMIC DNA]</scope>
    <source>
        <strain evidence="2 3">1757</strain>
    </source>
</reference>
<gene>
    <name evidence="2" type="ORF">ABIE04_002733</name>
</gene>
<dbReference type="EMBL" id="JBEPSD010000002">
    <property type="protein sequence ID" value="MET4570372.1"/>
    <property type="molecule type" value="Genomic_DNA"/>
</dbReference>
<name>A0ABV2PZJ4_9GAMM</name>
<dbReference type="Proteomes" id="UP001549251">
    <property type="component" value="Unassembled WGS sequence"/>
</dbReference>
<comment type="caution">
    <text evidence="2">The sequence shown here is derived from an EMBL/GenBank/DDBJ whole genome shotgun (WGS) entry which is preliminary data.</text>
</comment>
<feature type="region of interest" description="Disordered" evidence="1">
    <location>
        <begin position="224"/>
        <end position="345"/>
    </location>
</feature>
<feature type="compositionally biased region" description="Low complexity" evidence="1">
    <location>
        <begin position="275"/>
        <end position="307"/>
    </location>
</feature>
<feature type="compositionally biased region" description="Low complexity" evidence="1">
    <location>
        <begin position="315"/>
        <end position="335"/>
    </location>
</feature>
<organism evidence="2 3">
    <name type="scientific">Rhodanobacter soli</name>
    <dbReference type="NCBI Taxonomy" id="590609"/>
    <lineage>
        <taxon>Bacteria</taxon>
        <taxon>Pseudomonadati</taxon>
        <taxon>Pseudomonadota</taxon>
        <taxon>Gammaproteobacteria</taxon>
        <taxon>Lysobacterales</taxon>
        <taxon>Rhodanobacteraceae</taxon>
        <taxon>Rhodanobacter</taxon>
    </lineage>
</organism>
<evidence type="ECO:0000313" key="2">
    <source>
        <dbReference type="EMBL" id="MET4570372.1"/>
    </source>
</evidence>
<proteinExistence type="predicted"/>
<protein>
    <submittedName>
        <fullName evidence="2">Uncharacterized protein</fullName>
    </submittedName>
</protein>
<sequence>MKVFGYKDMVLVEPASLGKGEFRAGLMHRVLFVMEPLTHLNWKFWNDYAGAMKACARLVPHTSEVETAIKGFTNGLELIDAPSACVYVVYSTFDLSTVETNDVRKMINIQMCMTVTTSATDRNFPAVTHMGIFRSPLLSVANLSGLPPLIKAQLEGTPDFYRGKPAKGISLVLHCFAARALVTFLGGCQPTLMITAPLPHMGNLLGEVGKIVAIDVIPKLGRSEPPISGGSTPRLSSAPTTGFSSLSSRSPMPMTRPTSTYGRGGVSTSSPKIGAPSLVSSPSLSSKEASSSSSSPMSTSMSTSTPKIGAPSLVAKPSLSSKEASSSSPSSSSPESARETSPIDAPRQVGALKYAVLRGPMNSSLMIKYQGLDVTWTQIEYPWLFALAFNLSHKYAATFSDLRVLRELHQDIVMASGPHTAQLIKPK</sequence>
<keyword evidence="3" id="KW-1185">Reference proteome</keyword>
<feature type="compositionally biased region" description="Polar residues" evidence="1">
    <location>
        <begin position="229"/>
        <end position="271"/>
    </location>
</feature>
<dbReference type="RefSeq" id="WP_354551234.1">
    <property type="nucleotide sequence ID" value="NZ_JBEPSD010000002.1"/>
</dbReference>
<evidence type="ECO:0000313" key="3">
    <source>
        <dbReference type="Proteomes" id="UP001549251"/>
    </source>
</evidence>
<evidence type="ECO:0000256" key="1">
    <source>
        <dbReference type="SAM" id="MobiDB-lite"/>
    </source>
</evidence>
<accession>A0ABV2PZJ4</accession>